<reference evidence="2 3" key="1">
    <citation type="submission" date="2021-05" db="EMBL/GenBank/DDBJ databases">
        <title>Genetic and Functional Diversity in Clade A Lucinid endosymbionts from the Bahamas.</title>
        <authorList>
            <person name="Giani N.M."/>
            <person name="Engel A.S."/>
            <person name="Campbell B.J."/>
        </authorList>
    </citation>
    <scope>NUCLEOTIDE SEQUENCE [LARGE SCALE GENOMIC DNA]</scope>
    <source>
        <strain evidence="2">LUC16012Gg_MoonRockCtena</strain>
    </source>
</reference>
<dbReference type="PANTHER" id="PTHR21666">
    <property type="entry name" value="PEPTIDASE-RELATED"/>
    <property type="match status" value="1"/>
</dbReference>
<dbReference type="InterPro" id="IPR050570">
    <property type="entry name" value="Cell_wall_metabolism_enzyme"/>
</dbReference>
<dbReference type="EMBL" id="JAHHGM010000007">
    <property type="protein sequence ID" value="MBT2989222.1"/>
    <property type="molecule type" value="Genomic_DNA"/>
</dbReference>
<sequence>MSKLDRNGDASISREEWRKKRIFDKVDLDGDGAISFYELQLRLGEKVPDPESGIELPDPVSISAIRRGRHDNVQDLKDRGLIETGLYPVWDKDVTCRGIDHWYAMDYSRLRPKQAYHGGVDIPAPFGTPIHAVMDGEVIAVYEGKRSPRGIEVVMRHTPEESGLPLHLYSRYTHFQRMPEVEVGQRLKMGDIIGPTGNTGVLSCELKHEICRKSRRPVLHFDILYSSNENYYDNGTMVIPYEAHWMDPNALFRKSMPVDSQSMATLPKQEKAVPISYLLENGELYPPDTRMIWPYSCHR</sequence>
<evidence type="ECO:0000259" key="1">
    <source>
        <dbReference type="PROSITE" id="PS50222"/>
    </source>
</evidence>
<dbReference type="Pfam" id="PF13202">
    <property type="entry name" value="EF-hand_5"/>
    <property type="match status" value="2"/>
</dbReference>
<dbReference type="InterPro" id="IPR011992">
    <property type="entry name" value="EF-hand-dom_pair"/>
</dbReference>
<proteinExistence type="predicted"/>
<accession>A0A944QTL9</accession>
<evidence type="ECO:0000313" key="2">
    <source>
        <dbReference type="EMBL" id="MBT2989222.1"/>
    </source>
</evidence>
<dbReference type="Pfam" id="PF01551">
    <property type="entry name" value="Peptidase_M23"/>
    <property type="match status" value="1"/>
</dbReference>
<dbReference type="SUPFAM" id="SSF51261">
    <property type="entry name" value="Duplicated hybrid motif"/>
    <property type="match status" value="1"/>
</dbReference>
<gene>
    <name evidence="2" type="ORF">KME65_09680</name>
</gene>
<dbReference type="InterPro" id="IPR016047">
    <property type="entry name" value="M23ase_b-sheet_dom"/>
</dbReference>
<name>A0A944QTL9_9GAMM</name>
<dbReference type="PROSITE" id="PS50222">
    <property type="entry name" value="EF_HAND_2"/>
    <property type="match status" value="1"/>
</dbReference>
<dbReference type="InterPro" id="IPR002048">
    <property type="entry name" value="EF_hand_dom"/>
</dbReference>
<dbReference type="Gene3D" id="1.10.238.10">
    <property type="entry name" value="EF-hand"/>
    <property type="match status" value="1"/>
</dbReference>
<dbReference type="PANTHER" id="PTHR21666:SF270">
    <property type="entry name" value="MUREIN HYDROLASE ACTIVATOR ENVC"/>
    <property type="match status" value="1"/>
</dbReference>
<dbReference type="PROSITE" id="PS00018">
    <property type="entry name" value="EF_HAND_1"/>
    <property type="match status" value="1"/>
</dbReference>
<dbReference type="InterPro" id="IPR011055">
    <property type="entry name" value="Dup_hybrid_motif"/>
</dbReference>
<dbReference type="GO" id="GO:0004222">
    <property type="term" value="F:metalloendopeptidase activity"/>
    <property type="evidence" value="ECO:0007669"/>
    <property type="project" value="TreeGrafter"/>
</dbReference>
<dbReference type="GO" id="GO:0005509">
    <property type="term" value="F:calcium ion binding"/>
    <property type="evidence" value="ECO:0007669"/>
    <property type="project" value="InterPro"/>
</dbReference>
<feature type="domain" description="EF-hand" evidence="1">
    <location>
        <begin position="20"/>
        <end position="49"/>
    </location>
</feature>
<dbReference type="InterPro" id="IPR018247">
    <property type="entry name" value="EF_Hand_1_Ca_BS"/>
</dbReference>
<dbReference type="Gene3D" id="2.70.70.10">
    <property type="entry name" value="Glucose Permease (Domain IIA)"/>
    <property type="match status" value="1"/>
</dbReference>
<dbReference type="CDD" id="cd12797">
    <property type="entry name" value="M23_peptidase"/>
    <property type="match status" value="1"/>
</dbReference>
<dbReference type="Proteomes" id="UP000770889">
    <property type="component" value="Unassembled WGS sequence"/>
</dbReference>
<dbReference type="AlphaFoldDB" id="A0A944QTL9"/>
<dbReference type="CDD" id="cd00051">
    <property type="entry name" value="EFh"/>
    <property type="match status" value="1"/>
</dbReference>
<comment type="caution">
    <text evidence="2">The sequence shown here is derived from an EMBL/GenBank/DDBJ whole genome shotgun (WGS) entry which is preliminary data.</text>
</comment>
<evidence type="ECO:0000313" key="3">
    <source>
        <dbReference type="Proteomes" id="UP000770889"/>
    </source>
</evidence>
<protein>
    <submittedName>
        <fullName evidence="2">Peptidoglycan DD-metalloendopeptidase family protein</fullName>
    </submittedName>
</protein>
<dbReference type="SUPFAM" id="SSF47473">
    <property type="entry name" value="EF-hand"/>
    <property type="match status" value="1"/>
</dbReference>
<organism evidence="2 3">
    <name type="scientific">Candidatus Thiodiazotropha taylori</name>
    <dbReference type="NCBI Taxonomy" id="2792791"/>
    <lineage>
        <taxon>Bacteria</taxon>
        <taxon>Pseudomonadati</taxon>
        <taxon>Pseudomonadota</taxon>
        <taxon>Gammaproteobacteria</taxon>
        <taxon>Chromatiales</taxon>
        <taxon>Sedimenticolaceae</taxon>
        <taxon>Candidatus Thiodiazotropha</taxon>
    </lineage>
</organism>